<dbReference type="Proteomes" id="UP000520814">
    <property type="component" value="Unassembled WGS sequence"/>
</dbReference>
<accession>A0A7W9SSH4</accession>
<dbReference type="InterPro" id="IPR032710">
    <property type="entry name" value="NTF2-like_dom_sf"/>
</dbReference>
<dbReference type="Pfam" id="PF20409">
    <property type="entry name" value="SnoaL_5"/>
    <property type="match status" value="1"/>
</dbReference>
<evidence type="ECO:0000313" key="3">
    <source>
        <dbReference type="Proteomes" id="UP000520814"/>
    </source>
</evidence>
<feature type="domain" description="SnoaL-like" evidence="1">
    <location>
        <begin position="14"/>
        <end position="113"/>
    </location>
</feature>
<dbReference type="EMBL" id="JACHGW010000003">
    <property type="protein sequence ID" value="MBB6051238.1"/>
    <property type="molecule type" value="Genomic_DNA"/>
</dbReference>
<protein>
    <submittedName>
        <fullName evidence="2">Limonene-1,2-epoxide hydrolase</fullName>
    </submittedName>
</protein>
<dbReference type="GO" id="GO:0016787">
    <property type="term" value="F:hydrolase activity"/>
    <property type="evidence" value="ECO:0007669"/>
    <property type="project" value="UniProtKB-KW"/>
</dbReference>
<proteinExistence type="predicted"/>
<dbReference type="AlphaFoldDB" id="A0A7W9SSH4"/>
<evidence type="ECO:0000313" key="2">
    <source>
        <dbReference type="EMBL" id="MBB6051238.1"/>
    </source>
</evidence>
<reference evidence="2 3" key="1">
    <citation type="submission" date="2020-08" db="EMBL/GenBank/DDBJ databases">
        <title>Genomic Encyclopedia of Type Strains, Phase IV (KMG-IV): sequencing the most valuable type-strain genomes for metagenomic binning, comparative biology and taxonomic classification.</title>
        <authorList>
            <person name="Goeker M."/>
        </authorList>
    </citation>
    <scope>NUCLEOTIDE SEQUENCE [LARGE SCALE GENOMIC DNA]</scope>
    <source>
        <strain evidence="2 3">DSM 23562</strain>
    </source>
</reference>
<organism evidence="2 3">
    <name type="scientific">Armatimonas rosea</name>
    <dbReference type="NCBI Taxonomy" id="685828"/>
    <lineage>
        <taxon>Bacteria</taxon>
        <taxon>Bacillati</taxon>
        <taxon>Armatimonadota</taxon>
        <taxon>Armatimonadia</taxon>
        <taxon>Armatimonadales</taxon>
        <taxon>Armatimonadaceae</taxon>
        <taxon>Armatimonas</taxon>
    </lineage>
</organism>
<evidence type="ECO:0000259" key="1">
    <source>
        <dbReference type="Pfam" id="PF20409"/>
    </source>
</evidence>
<dbReference type="PANTHER" id="PTHR34003">
    <property type="entry name" value="BLL2395 PROTEIN"/>
    <property type="match status" value="1"/>
</dbReference>
<comment type="caution">
    <text evidence="2">The sequence shown here is derived from an EMBL/GenBank/DDBJ whole genome shotgun (WGS) entry which is preliminary data.</text>
</comment>
<keyword evidence="3" id="KW-1185">Reference proteome</keyword>
<sequence>MSNVRLEDLLGYIAQGRIMDAMNEFYADSVVMEEPMYGRTEGLAANLTREEGFVNSIKEFKGFEVLRQGTSETSAFYESTMDWVGVDDVTYHIEQVAVQEWQDGKIVYERFYYNMG</sequence>
<dbReference type="SUPFAM" id="SSF54427">
    <property type="entry name" value="NTF2-like"/>
    <property type="match status" value="1"/>
</dbReference>
<keyword evidence="2" id="KW-0378">Hydrolase</keyword>
<dbReference type="PANTHER" id="PTHR34003:SF2">
    <property type="entry name" value="SNOAL-LIKE DOMAIN-CONTAINING PROTEIN"/>
    <property type="match status" value="1"/>
</dbReference>
<dbReference type="Gene3D" id="3.10.450.50">
    <property type="match status" value="1"/>
</dbReference>
<dbReference type="RefSeq" id="WP_184197818.1">
    <property type="nucleotide sequence ID" value="NZ_JACHGW010000003.1"/>
</dbReference>
<gene>
    <name evidence="2" type="ORF">HNQ39_003048</name>
</gene>
<dbReference type="InterPro" id="IPR046860">
    <property type="entry name" value="SnoaL_5"/>
</dbReference>
<name>A0A7W9SSH4_ARMRO</name>